<evidence type="ECO:0000256" key="1">
    <source>
        <dbReference type="SAM" id="SignalP"/>
    </source>
</evidence>
<feature type="signal peptide" evidence="1">
    <location>
        <begin position="1"/>
        <end position="19"/>
    </location>
</feature>
<protein>
    <submittedName>
        <fullName evidence="2">Outer membrane protein transport protein (OMPP1/FadL/TodX)</fullName>
    </submittedName>
</protein>
<evidence type="ECO:0000313" key="2">
    <source>
        <dbReference type="EMBL" id="TYP73590.1"/>
    </source>
</evidence>
<keyword evidence="1" id="KW-0732">Signal</keyword>
<proteinExistence type="predicted"/>
<dbReference type="SUPFAM" id="SSF56935">
    <property type="entry name" value="Porins"/>
    <property type="match status" value="1"/>
</dbReference>
<gene>
    <name evidence="2" type="ORF">BD809_105178</name>
</gene>
<accession>A0A5S5C5I6</accession>
<feature type="chain" id="PRO_5024440275" evidence="1">
    <location>
        <begin position="20"/>
        <end position="506"/>
    </location>
</feature>
<dbReference type="OrthoDB" id="9765571at2"/>
<dbReference type="Gene3D" id="2.40.160.60">
    <property type="entry name" value="Outer membrane protein transport protein (OMPP1/FadL/TodX)"/>
    <property type="match status" value="1"/>
</dbReference>
<reference evidence="2 3" key="1">
    <citation type="submission" date="2019-07" db="EMBL/GenBank/DDBJ databases">
        <title>Genomic Encyclopedia of Archaeal and Bacterial Type Strains, Phase II (KMG-II): from individual species to whole genera.</title>
        <authorList>
            <person name="Goeker M."/>
        </authorList>
    </citation>
    <scope>NUCLEOTIDE SEQUENCE [LARGE SCALE GENOMIC DNA]</scope>
    <source>
        <strain evidence="2 3">DSM 17527</strain>
    </source>
</reference>
<dbReference type="Proteomes" id="UP000324376">
    <property type="component" value="Unassembled WGS sequence"/>
</dbReference>
<dbReference type="AlphaFoldDB" id="A0A5S5C5I6"/>
<evidence type="ECO:0000313" key="3">
    <source>
        <dbReference type="Proteomes" id="UP000324376"/>
    </source>
</evidence>
<comment type="caution">
    <text evidence="2">The sequence shown here is derived from an EMBL/GenBank/DDBJ whole genome shotgun (WGS) entry which is preliminary data.</text>
</comment>
<sequence length="506" mass="56287">MINKSLFFICTLVTTCFHAQDISDAVHFSDQSIKGTARYRAMSGAFGALGADLSALQTNPAGSAVFLNSSASVTLSSQRIENETSYFNTFNTTKERDLNFNQLGAVFVYNNLDAEFPINRISLGVAYDQTASNVDEFYVSGNSRNSIDSYFLSQAQGIEVGTLTVQPRESIEGVYSFLGENQGYGAQQAFLGYESFVIDAVDPDDPNSTRYVSNIAGGPDGFDQFYIKESTGLNGKFTLNAGLQLHTNFYLGINLNSHFLNYDRVTQFTEFNNNAGSNINEVRFNNRLSTNGSGFSAQIGGIAKLSDQLRVGLALESPTWYYISDETLQEIETYSDADGRALVRPNVVNIFPEYQLRTPAKATGSIAWLFGTRGLLSLDYSYKDYSTTEFDSDEGVSYTQINQGIENSLQGASTLRVGGEWRNGNWSFRGGLRYEESPYKDDRLLSEKQGYSLGLGYTFRKVRFDAAYDHTSQDRSQQFYPGSEFINQTLITTKEEQFIFTVSFNL</sequence>
<name>A0A5S5C5I6_9FLAO</name>
<dbReference type="EMBL" id="VNHU01000005">
    <property type="protein sequence ID" value="TYP73590.1"/>
    <property type="molecule type" value="Genomic_DNA"/>
</dbReference>
<organism evidence="2 3">
    <name type="scientific">Aquimarina intermedia</name>
    <dbReference type="NCBI Taxonomy" id="350814"/>
    <lineage>
        <taxon>Bacteria</taxon>
        <taxon>Pseudomonadati</taxon>
        <taxon>Bacteroidota</taxon>
        <taxon>Flavobacteriia</taxon>
        <taxon>Flavobacteriales</taxon>
        <taxon>Flavobacteriaceae</taxon>
        <taxon>Aquimarina</taxon>
    </lineage>
</organism>
<keyword evidence="3" id="KW-1185">Reference proteome</keyword>